<keyword evidence="3" id="KW-1185">Reference proteome</keyword>
<evidence type="ECO:0000313" key="3">
    <source>
        <dbReference type="Proteomes" id="UP001596091"/>
    </source>
</evidence>
<dbReference type="InterPro" id="IPR053164">
    <property type="entry name" value="IS1016-like_transposase"/>
</dbReference>
<reference evidence="3" key="1">
    <citation type="journal article" date="2019" name="Int. J. Syst. Evol. Microbiol.">
        <title>The Global Catalogue of Microorganisms (GCM) 10K type strain sequencing project: providing services to taxonomists for standard genome sequencing and annotation.</title>
        <authorList>
            <consortium name="The Broad Institute Genomics Platform"/>
            <consortium name="The Broad Institute Genome Sequencing Center for Infectious Disease"/>
            <person name="Wu L."/>
            <person name="Ma J."/>
        </authorList>
    </citation>
    <scope>NUCLEOTIDE SEQUENCE [LARGE SCALE GENOMIC DNA]</scope>
    <source>
        <strain evidence="3">JCM 4087</strain>
    </source>
</reference>
<dbReference type="PANTHER" id="PTHR47163">
    <property type="entry name" value="DDE_TNP_IS1595 DOMAIN-CONTAINING PROTEIN"/>
    <property type="match status" value="1"/>
</dbReference>
<feature type="domain" description="ISXO2-like transposase" evidence="1">
    <location>
        <begin position="136"/>
        <end position="285"/>
    </location>
</feature>
<dbReference type="InterPro" id="IPR024445">
    <property type="entry name" value="Tnp_ISXO2-like"/>
</dbReference>
<dbReference type="Proteomes" id="UP001596091">
    <property type="component" value="Unassembled WGS sequence"/>
</dbReference>
<dbReference type="InterPro" id="IPR024442">
    <property type="entry name" value="Transposase_Zn_ribbon"/>
</dbReference>
<accession>A0ABW1EGB8</accession>
<dbReference type="SMART" id="SM01126">
    <property type="entry name" value="DDE_Tnp_IS1595"/>
    <property type="match status" value="1"/>
</dbReference>
<evidence type="ECO:0000313" key="2">
    <source>
        <dbReference type="EMBL" id="MFC5863004.1"/>
    </source>
</evidence>
<dbReference type="RefSeq" id="WP_263339251.1">
    <property type="nucleotide sequence ID" value="NZ_JAGSYH010000005.1"/>
</dbReference>
<organism evidence="2 3">
    <name type="scientific">Acidicapsa dinghuensis</name>
    <dbReference type="NCBI Taxonomy" id="2218256"/>
    <lineage>
        <taxon>Bacteria</taxon>
        <taxon>Pseudomonadati</taxon>
        <taxon>Acidobacteriota</taxon>
        <taxon>Terriglobia</taxon>
        <taxon>Terriglobales</taxon>
        <taxon>Acidobacteriaceae</taxon>
        <taxon>Acidicapsa</taxon>
    </lineage>
</organism>
<dbReference type="PANTHER" id="PTHR47163:SF2">
    <property type="entry name" value="SI:DKEY-17M8.2"/>
    <property type="match status" value="1"/>
</dbReference>
<gene>
    <name evidence="2" type="ORF">ACFPT7_11925</name>
</gene>
<dbReference type="Pfam" id="PF12762">
    <property type="entry name" value="DDE_Tnp_IS1595"/>
    <property type="match status" value="1"/>
</dbReference>
<evidence type="ECO:0000259" key="1">
    <source>
        <dbReference type="SMART" id="SM01126"/>
    </source>
</evidence>
<name>A0ABW1EGB8_9BACT</name>
<comment type="caution">
    <text evidence="2">The sequence shown here is derived from an EMBL/GenBank/DDBJ whole genome shotgun (WGS) entry which is preliminary data.</text>
</comment>
<proteinExistence type="predicted"/>
<protein>
    <submittedName>
        <fullName evidence="2">IS1595 family transposase</fullName>
    </submittedName>
</protein>
<dbReference type="Pfam" id="PF12760">
    <property type="entry name" value="Zn_ribbon_IS1595"/>
    <property type="match status" value="1"/>
</dbReference>
<sequence>MNKTNCIPAERRFTIMQFNERFPDDDACLDWLMEKRYPGGIATCSYCRVERKHHRIASKKAYACDYCGTYISPMAGTIFEKSSTSLRLWFYAMYLMASTRCGVSAKQVQRETGVTYKTAWRMFKQIRSMLKDDETGLGGPDSHGVEMDETYFGGVRRGVKGKPGAGDKKKTAIVGIVERQGRIRAMTAHDTKSATLLGMVKTHILPDTTVFTDEYQPYDGISHMKNGYTHKRIKHSEKIYVIGDIHTNSIEGFWSLLKGGIRGVYHSVGKSYLQSYLDEYTFRYNRRNVNKPMFTCFLEQVIEKAE</sequence>
<dbReference type="NCBIfam" id="NF033547">
    <property type="entry name" value="transpos_IS1595"/>
    <property type="match status" value="1"/>
</dbReference>
<dbReference type="EMBL" id="JBHSPH010000003">
    <property type="protein sequence ID" value="MFC5863004.1"/>
    <property type="molecule type" value="Genomic_DNA"/>
</dbReference>